<evidence type="ECO:0000313" key="3">
    <source>
        <dbReference type="Proteomes" id="UP000199371"/>
    </source>
</evidence>
<dbReference type="RefSeq" id="WP_092792151.1">
    <property type="nucleotide sequence ID" value="NZ_FNXF01000004.1"/>
</dbReference>
<feature type="transmembrane region" description="Helical" evidence="1">
    <location>
        <begin position="12"/>
        <end position="38"/>
    </location>
</feature>
<name>A0A1H6KT56_9GAMM</name>
<dbReference type="AlphaFoldDB" id="A0A1H6KT56"/>
<keyword evidence="1" id="KW-1133">Transmembrane helix</keyword>
<dbReference type="OrthoDB" id="21939at2"/>
<keyword evidence="1" id="KW-0812">Transmembrane</keyword>
<dbReference type="STRING" id="173990.SAMN05660691_01423"/>
<gene>
    <name evidence="2" type="ORF">SAMN05660691_01423</name>
</gene>
<organism evidence="2 3">
    <name type="scientific">Rheinheimera pacifica</name>
    <dbReference type="NCBI Taxonomy" id="173990"/>
    <lineage>
        <taxon>Bacteria</taxon>
        <taxon>Pseudomonadati</taxon>
        <taxon>Pseudomonadota</taxon>
        <taxon>Gammaproteobacteria</taxon>
        <taxon>Chromatiales</taxon>
        <taxon>Chromatiaceae</taxon>
        <taxon>Rheinheimera</taxon>
    </lineage>
</organism>
<evidence type="ECO:0000313" key="2">
    <source>
        <dbReference type="EMBL" id="SEH78856.1"/>
    </source>
</evidence>
<proteinExistence type="predicted"/>
<feature type="transmembrane region" description="Helical" evidence="1">
    <location>
        <begin position="78"/>
        <end position="100"/>
    </location>
</feature>
<dbReference type="EMBL" id="FNXF01000004">
    <property type="protein sequence ID" value="SEH78856.1"/>
    <property type="molecule type" value="Genomic_DNA"/>
</dbReference>
<dbReference type="InterPro" id="IPR021306">
    <property type="entry name" value="DUF2878"/>
</dbReference>
<accession>A0A1H6KT56</accession>
<dbReference type="Pfam" id="PF11086">
    <property type="entry name" value="DUF2878"/>
    <property type="match status" value="1"/>
</dbReference>
<keyword evidence="1" id="KW-0472">Membrane</keyword>
<sequence length="166" mass="18210">MGRTQGFNWRALIGFELCWFSLVYFQQQAVLPVLAYLLYGLWQVDKAGRIAVLLILLAGIGIDTLLLRLNVIQFSGEALLPLWFVLLWAVFALAAVEFMAKVLSKPWLAAILGASGGPLSYWGGAALSGGALQFPLQLYSALVLIVVWALIAIALGQSRRWYVKAV</sequence>
<keyword evidence="3" id="KW-1185">Reference proteome</keyword>
<feature type="transmembrane region" description="Helical" evidence="1">
    <location>
        <begin position="136"/>
        <end position="155"/>
    </location>
</feature>
<feature type="transmembrane region" description="Helical" evidence="1">
    <location>
        <begin position="50"/>
        <end position="72"/>
    </location>
</feature>
<evidence type="ECO:0000256" key="1">
    <source>
        <dbReference type="SAM" id="Phobius"/>
    </source>
</evidence>
<protein>
    <recommendedName>
        <fullName evidence="4">DUF2878 domain-containing protein</fullName>
    </recommendedName>
</protein>
<reference evidence="3" key="1">
    <citation type="submission" date="2016-10" db="EMBL/GenBank/DDBJ databases">
        <authorList>
            <person name="Varghese N."/>
            <person name="Submissions S."/>
        </authorList>
    </citation>
    <scope>NUCLEOTIDE SEQUENCE [LARGE SCALE GENOMIC DNA]</scope>
    <source>
        <strain evidence="3">DSM 17616</strain>
    </source>
</reference>
<dbReference type="Proteomes" id="UP000199371">
    <property type="component" value="Unassembled WGS sequence"/>
</dbReference>
<evidence type="ECO:0008006" key="4">
    <source>
        <dbReference type="Google" id="ProtNLM"/>
    </source>
</evidence>